<protein>
    <recommendedName>
        <fullName evidence="3">Secreted protein</fullName>
    </recommendedName>
</protein>
<reference evidence="2" key="1">
    <citation type="journal article" date="2019" name="Int. J. Syst. Evol. Microbiol.">
        <title>The Global Catalogue of Microorganisms (GCM) 10K type strain sequencing project: providing services to taxonomists for standard genome sequencing and annotation.</title>
        <authorList>
            <consortium name="The Broad Institute Genomics Platform"/>
            <consortium name="The Broad Institute Genome Sequencing Center for Infectious Disease"/>
            <person name="Wu L."/>
            <person name="Ma J."/>
        </authorList>
    </citation>
    <scope>NUCLEOTIDE SEQUENCE [LARGE SCALE GENOMIC DNA]</scope>
    <source>
        <strain evidence="2">JCM 17986</strain>
    </source>
</reference>
<evidence type="ECO:0000313" key="2">
    <source>
        <dbReference type="Proteomes" id="UP001500466"/>
    </source>
</evidence>
<dbReference type="RefSeq" id="WP_345678472.1">
    <property type="nucleotide sequence ID" value="NZ_BAABHS010000022.1"/>
</dbReference>
<dbReference type="EMBL" id="BAABHS010000022">
    <property type="protein sequence ID" value="GAA4979947.1"/>
    <property type="molecule type" value="Genomic_DNA"/>
</dbReference>
<name>A0ABP9HVL1_9ACTN</name>
<evidence type="ECO:0000313" key="1">
    <source>
        <dbReference type="EMBL" id="GAA4979947.1"/>
    </source>
</evidence>
<comment type="caution">
    <text evidence="1">The sequence shown here is derived from an EMBL/GenBank/DDBJ whole genome shotgun (WGS) entry which is preliminary data.</text>
</comment>
<proteinExistence type="predicted"/>
<organism evidence="1 2">
    <name type="scientific">Yinghuangia aomiensis</name>
    <dbReference type="NCBI Taxonomy" id="676205"/>
    <lineage>
        <taxon>Bacteria</taxon>
        <taxon>Bacillati</taxon>
        <taxon>Actinomycetota</taxon>
        <taxon>Actinomycetes</taxon>
        <taxon>Kitasatosporales</taxon>
        <taxon>Streptomycetaceae</taxon>
        <taxon>Yinghuangia</taxon>
    </lineage>
</organism>
<accession>A0ABP9HVL1</accession>
<evidence type="ECO:0008006" key="3">
    <source>
        <dbReference type="Google" id="ProtNLM"/>
    </source>
</evidence>
<gene>
    <name evidence="1" type="ORF">GCM10023205_55900</name>
</gene>
<keyword evidence="2" id="KW-1185">Reference proteome</keyword>
<sequence>MSIELIVIVLAAVVAAAAAAAGLPTARRRRLRRRFGPEYERALGEYASRREAERVLAARERRYRDLDIRDLPAETKTKYEAAWAALQERFVESPTDAVAEADALITRVMHDRGYPTEERTVRMDILSVVYSRHLDRYRQAHEIERLGAAGKASTEDLRQALLHHRTLFDDLLGRAPDATSPSRGS</sequence>
<dbReference type="Proteomes" id="UP001500466">
    <property type="component" value="Unassembled WGS sequence"/>
</dbReference>